<accession>A0A8S9YPR4</accession>
<dbReference type="Proteomes" id="UP000822476">
    <property type="component" value="Unassembled WGS sequence"/>
</dbReference>
<organism evidence="1 2">
    <name type="scientific">Paragonimus skrjabini miyazakii</name>
    <dbReference type="NCBI Taxonomy" id="59628"/>
    <lineage>
        <taxon>Eukaryota</taxon>
        <taxon>Metazoa</taxon>
        <taxon>Spiralia</taxon>
        <taxon>Lophotrochozoa</taxon>
        <taxon>Platyhelminthes</taxon>
        <taxon>Trematoda</taxon>
        <taxon>Digenea</taxon>
        <taxon>Plagiorchiida</taxon>
        <taxon>Troglotremata</taxon>
        <taxon>Troglotrematidae</taxon>
        <taxon>Paragonimus</taxon>
    </lineage>
</organism>
<sequence>MRSPCWLICSDTFPLYCVSIVARYFGEIETLESINQHINDIQHVPTDGCLSQVSVTTTSISSLLIPICC</sequence>
<keyword evidence="2" id="KW-1185">Reference proteome</keyword>
<dbReference type="EMBL" id="JTDE01004487">
    <property type="protein sequence ID" value="KAF7254940.1"/>
    <property type="molecule type" value="Genomic_DNA"/>
</dbReference>
<name>A0A8S9YPR4_9TREM</name>
<proteinExistence type="predicted"/>
<evidence type="ECO:0000313" key="2">
    <source>
        <dbReference type="Proteomes" id="UP000822476"/>
    </source>
</evidence>
<dbReference type="AlphaFoldDB" id="A0A8S9YPR4"/>
<protein>
    <submittedName>
        <fullName evidence="1">Uncharacterized protein</fullName>
    </submittedName>
</protein>
<comment type="caution">
    <text evidence="1">The sequence shown here is derived from an EMBL/GenBank/DDBJ whole genome shotgun (WGS) entry which is preliminary data.</text>
</comment>
<reference evidence="1" key="1">
    <citation type="submission" date="2019-07" db="EMBL/GenBank/DDBJ databases">
        <title>Annotation for the trematode Paragonimus miyazaki's.</title>
        <authorList>
            <person name="Choi Y.-J."/>
        </authorList>
    </citation>
    <scope>NUCLEOTIDE SEQUENCE</scope>
    <source>
        <strain evidence="1">Japan</strain>
    </source>
</reference>
<gene>
    <name evidence="1" type="ORF">EG68_08189</name>
</gene>
<evidence type="ECO:0000313" key="1">
    <source>
        <dbReference type="EMBL" id="KAF7254940.1"/>
    </source>
</evidence>